<evidence type="ECO:0008006" key="4">
    <source>
        <dbReference type="Google" id="ProtNLM"/>
    </source>
</evidence>
<feature type="compositionally biased region" description="Low complexity" evidence="1">
    <location>
        <begin position="205"/>
        <end position="221"/>
    </location>
</feature>
<accession>A0ABW1R1B6</accession>
<dbReference type="Proteomes" id="UP001596098">
    <property type="component" value="Unassembled WGS sequence"/>
</dbReference>
<dbReference type="EMBL" id="JBHSQI010000005">
    <property type="protein sequence ID" value="MFC6154398.1"/>
    <property type="molecule type" value="Genomic_DNA"/>
</dbReference>
<sequence>MEAGGLLDAGHVQPDSFTCGAQSVVMARAVHDDDMARALLTRHREEPSHLGQLVLATHRELVAAGTGTGAPWPRRLGTPPWAVARALTASSGTLHSVRLVGWWNVATRYEQIRAALRAGMPVPLFVGSTTMPRHVVLAVPRPDGSGSPHTVDVHDPATGRLSSFDAASWCTRRLQNGRWPVPWFVVLPQQTPTAPAVTGASLDQASTSTSASASTSTSRDS</sequence>
<organism evidence="2 3">
    <name type="scientific">Nocardioides yefusunii</name>
    <dbReference type="NCBI Taxonomy" id="2500546"/>
    <lineage>
        <taxon>Bacteria</taxon>
        <taxon>Bacillati</taxon>
        <taxon>Actinomycetota</taxon>
        <taxon>Actinomycetes</taxon>
        <taxon>Propionibacteriales</taxon>
        <taxon>Nocardioidaceae</taxon>
        <taxon>Nocardioides</taxon>
    </lineage>
</organism>
<name>A0ABW1R1B6_9ACTN</name>
<gene>
    <name evidence="2" type="ORF">ACFPWU_12080</name>
</gene>
<reference evidence="3" key="1">
    <citation type="journal article" date="2019" name="Int. J. Syst. Evol. Microbiol.">
        <title>The Global Catalogue of Microorganisms (GCM) 10K type strain sequencing project: providing services to taxonomists for standard genome sequencing and annotation.</title>
        <authorList>
            <consortium name="The Broad Institute Genomics Platform"/>
            <consortium name="The Broad Institute Genome Sequencing Center for Infectious Disease"/>
            <person name="Wu L."/>
            <person name="Ma J."/>
        </authorList>
    </citation>
    <scope>NUCLEOTIDE SEQUENCE [LARGE SCALE GENOMIC DNA]</scope>
    <source>
        <strain evidence="3">DFY28</strain>
    </source>
</reference>
<evidence type="ECO:0000313" key="2">
    <source>
        <dbReference type="EMBL" id="MFC6154398.1"/>
    </source>
</evidence>
<dbReference type="RefSeq" id="WP_128221432.1">
    <property type="nucleotide sequence ID" value="NZ_CP034929.1"/>
</dbReference>
<comment type="caution">
    <text evidence="2">The sequence shown here is derived from an EMBL/GenBank/DDBJ whole genome shotgun (WGS) entry which is preliminary data.</text>
</comment>
<proteinExistence type="predicted"/>
<feature type="region of interest" description="Disordered" evidence="1">
    <location>
        <begin position="195"/>
        <end position="221"/>
    </location>
</feature>
<evidence type="ECO:0000313" key="3">
    <source>
        <dbReference type="Proteomes" id="UP001596098"/>
    </source>
</evidence>
<protein>
    <recommendedName>
        <fullName evidence="4">Peptidase C39-like domain-containing protein</fullName>
    </recommendedName>
</protein>
<evidence type="ECO:0000256" key="1">
    <source>
        <dbReference type="SAM" id="MobiDB-lite"/>
    </source>
</evidence>
<keyword evidence="3" id="KW-1185">Reference proteome</keyword>